<dbReference type="InterPro" id="IPR044996">
    <property type="entry name" value="COQ10-like"/>
</dbReference>
<comment type="function">
    <text evidence="3">Required for the function of coenzyme Q in the respiratory chain. May serve as a chaperone or may be involved in the transport of Q6 from its site of synthesis to the catalytic sites of the respiratory complexes.</text>
</comment>
<feature type="domain" description="Coenzyme Q-binding protein COQ10 START" evidence="4">
    <location>
        <begin position="100"/>
        <end position="268"/>
    </location>
</feature>
<dbReference type="PANTHER" id="PTHR12901:SF10">
    <property type="entry name" value="COENZYME Q-BINDING PROTEIN COQ10, MITOCHONDRIAL"/>
    <property type="match status" value="1"/>
</dbReference>
<dbReference type="Proteomes" id="UP001303473">
    <property type="component" value="Unassembled WGS sequence"/>
</dbReference>
<dbReference type="AlphaFoldDB" id="A0AAN6NHU6"/>
<dbReference type="GO" id="GO:0048039">
    <property type="term" value="F:ubiquinone binding"/>
    <property type="evidence" value="ECO:0007669"/>
    <property type="project" value="InterPro"/>
</dbReference>
<evidence type="ECO:0000313" key="6">
    <source>
        <dbReference type="Proteomes" id="UP001303473"/>
    </source>
</evidence>
<evidence type="ECO:0000313" key="5">
    <source>
        <dbReference type="EMBL" id="KAK3946059.1"/>
    </source>
</evidence>
<dbReference type="PANTHER" id="PTHR12901">
    <property type="entry name" value="SPERM PROTEIN HOMOLOG"/>
    <property type="match status" value="1"/>
</dbReference>
<evidence type="ECO:0000256" key="1">
    <source>
        <dbReference type="ARBA" id="ARBA00006885"/>
    </source>
</evidence>
<dbReference type="CDD" id="cd07813">
    <property type="entry name" value="COQ10p_like"/>
    <property type="match status" value="1"/>
</dbReference>
<dbReference type="Gene3D" id="3.30.530.20">
    <property type="match status" value="1"/>
</dbReference>
<accession>A0AAN6NHU6</accession>
<dbReference type="InterPro" id="IPR005031">
    <property type="entry name" value="COQ10_START"/>
</dbReference>
<comment type="caution">
    <text evidence="5">The sequence shown here is derived from an EMBL/GenBank/DDBJ whole genome shotgun (WGS) entry which is preliminary data.</text>
</comment>
<dbReference type="SUPFAM" id="SSF55961">
    <property type="entry name" value="Bet v1-like"/>
    <property type="match status" value="1"/>
</dbReference>
<reference evidence="6" key="1">
    <citation type="journal article" date="2023" name="Mol. Phylogenet. Evol.">
        <title>Genome-scale phylogeny and comparative genomics of the fungal order Sordariales.</title>
        <authorList>
            <person name="Hensen N."/>
            <person name="Bonometti L."/>
            <person name="Westerberg I."/>
            <person name="Brannstrom I.O."/>
            <person name="Guillou S."/>
            <person name="Cros-Aarteil S."/>
            <person name="Calhoun S."/>
            <person name="Haridas S."/>
            <person name="Kuo A."/>
            <person name="Mondo S."/>
            <person name="Pangilinan J."/>
            <person name="Riley R."/>
            <person name="LaButti K."/>
            <person name="Andreopoulos B."/>
            <person name="Lipzen A."/>
            <person name="Chen C."/>
            <person name="Yan M."/>
            <person name="Daum C."/>
            <person name="Ng V."/>
            <person name="Clum A."/>
            <person name="Steindorff A."/>
            <person name="Ohm R.A."/>
            <person name="Martin F."/>
            <person name="Silar P."/>
            <person name="Natvig D.O."/>
            <person name="Lalanne C."/>
            <person name="Gautier V."/>
            <person name="Ament-Velasquez S.L."/>
            <person name="Kruys A."/>
            <person name="Hutchinson M.I."/>
            <person name="Powell A.J."/>
            <person name="Barry K."/>
            <person name="Miller A.N."/>
            <person name="Grigoriev I.V."/>
            <person name="Debuchy R."/>
            <person name="Gladieux P."/>
            <person name="Hiltunen Thoren M."/>
            <person name="Johannesson H."/>
        </authorList>
    </citation>
    <scope>NUCLEOTIDE SEQUENCE [LARGE SCALE GENOMIC DNA]</scope>
    <source>
        <strain evidence="6">CBS 340.73</strain>
    </source>
</reference>
<dbReference type="EMBL" id="MU853753">
    <property type="protein sequence ID" value="KAK3946059.1"/>
    <property type="molecule type" value="Genomic_DNA"/>
</dbReference>
<evidence type="ECO:0000256" key="3">
    <source>
        <dbReference type="ARBA" id="ARBA00024947"/>
    </source>
</evidence>
<comment type="similarity">
    <text evidence="1">Belongs to the COQ10 family.</text>
</comment>
<evidence type="ECO:0000259" key="4">
    <source>
        <dbReference type="Pfam" id="PF03364"/>
    </source>
</evidence>
<dbReference type="GO" id="GO:0005739">
    <property type="term" value="C:mitochondrion"/>
    <property type="evidence" value="ECO:0007669"/>
    <property type="project" value="TreeGrafter"/>
</dbReference>
<proteinExistence type="inferred from homology"/>
<name>A0AAN6NHU6_9PEZI</name>
<dbReference type="GO" id="GO:0045333">
    <property type="term" value="P:cellular respiration"/>
    <property type="evidence" value="ECO:0007669"/>
    <property type="project" value="InterPro"/>
</dbReference>
<organism evidence="5 6">
    <name type="scientific">Diplogelasinospora grovesii</name>
    <dbReference type="NCBI Taxonomy" id="303347"/>
    <lineage>
        <taxon>Eukaryota</taxon>
        <taxon>Fungi</taxon>
        <taxon>Dikarya</taxon>
        <taxon>Ascomycota</taxon>
        <taxon>Pezizomycotina</taxon>
        <taxon>Sordariomycetes</taxon>
        <taxon>Sordariomycetidae</taxon>
        <taxon>Sordariales</taxon>
        <taxon>Diplogelasinosporaceae</taxon>
        <taxon>Diplogelasinospora</taxon>
    </lineage>
</organism>
<evidence type="ECO:0000256" key="2">
    <source>
        <dbReference type="ARBA" id="ARBA00011814"/>
    </source>
</evidence>
<comment type="subunit">
    <text evidence="2">Interacts with coenzyme Q.</text>
</comment>
<dbReference type="Pfam" id="PF03364">
    <property type="entry name" value="Polyketide_cyc"/>
    <property type="match status" value="1"/>
</dbReference>
<gene>
    <name evidence="5" type="ORF">QBC46DRAFT_370725</name>
</gene>
<keyword evidence="6" id="KW-1185">Reference proteome</keyword>
<sequence length="278" mass="30762">MASRSGVRACLRSTSLRACSSNNNPVFVLRNPPLAISCAQQRRLLSSTQRKPQLPQPPSLRYAQQQRQISSFLSSLASQLPNNLPGSPSSPQTISARQRLPYSPPEVFKLIADVDSYASFLPHCTESRVTAWTPEIDNNKWPQRADLTVGWGPFTQSYTSRVYCIPSDLIVEAISGRATINIPATTLQKYGYPSSPTTTHTEPELPGAGIFESLVTRWTVTPFQNNNRGEEGSEVTLSVQFQFANPALGFAVSQLAQEKVTEMVAAFEERARKLYGRR</sequence>
<protein>
    <submittedName>
        <fullName evidence="5">Coenzyme Q-binding protein COQ10, mitochondrial</fullName>
    </submittedName>
</protein>
<dbReference type="InterPro" id="IPR023393">
    <property type="entry name" value="START-like_dom_sf"/>
</dbReference>